<organism evidence="1 2">
    <name type="scientific">Nakamurella alba</name>
    <dbReference type="NCBI Taxonomy" id="2665158"/>
    <lineage>
        <taxon>Bacteria</taxon>
        <taxon>Bacillati</taxon>
        <taxon>Actinomycetota</taxon>
        <taxon>Actinomycetes</taxon>
        <taxon>Nakamurellales</taxon>
        <taxon>Nakamurellaceae</taxon>
        <taxon>Nakamurella</taxon>
    </lineage>
</organism>
<dbReference type="EMBL" id="WLYK01000006">
    <property type="protein sequence ID" value="MTD15429.1"/>
    <property type="molecule type" value="Genomic_DNA"/>
</dbReference>
<dbReference type="AlphaFoldDB" id="A0A7K1FQ00"/>
<sequence length="184" mass="19761">MTGSAAAWVVDTSTYTHLSRAGHVEVLHQVAPGGIIVIPAEVHAEIQNGRDRYPGIAAPEGLLWVEQTVLTEAEAWTQLEVKAALGGGPLKHLGECAVIACALHRGLVAVLDDRAAAAQAELRGIESRDTMWIVIEAWATVFDRDRDLAIAVIDALLDTDMFLPITSGASLFAWAYEEGLLPRD</sequence>
<gene>
    <name evidence="1" type="ORF">GIS00_15940</name>
</gene>
<proteinExistence type="predicted"/>
<protein>
    <recommendedName>
        <fullName evidence="3">DUF3368 domain-containing protein</fullName>
    </recommendedName>
</protein>
<name>A0A7K1FQ00_9ACTN</name>
<dbReference type="Proteomes" id="UP000460221">
    <property type="component" value="Unassembled WGS sequence"/>
</dbReference>
<evidence type="ECO:0000313" key="1">
    <source>
        <dbReference type="EMBL" id="MTD15429.1"/>
    </source>
</evidence>
<accession>A0A7K1FQ00</accession>
<keyword evidence="2" id="KW-1185">Reference proteome</keyword>
<dbReference type="RefSeq" id="WP_154769438.1">
    <property type="nucleotide sequence ID" value="NZ_WLYK01000006.1"/>
</dbReference>
<reference evidence="1 2" key="1">
    <citation type="submission" date="2019-11" db="EMBL/GenBank/DDBJ databases">
        <authorList>
            <person name="Jiang L.-Q."/>
        </authorList>
    </citation>
    <scope>NUCLEOTIDE SEQUENCE [LARGE SCALE GENOMIC DNA]</scope>
    <source>
        <strain evidence="1 2">YIM 132087</strain>
    </source>
</reference>
<dbReference type="InterPro" id="IPR021799">
    <property type="entry name" value="PIN-like_prokaryotic"/>
</dbReference>
<comment type="caution">
    <text evidence="1">The sequence shown here is derived from an EMBL/GenBank/DDBJ whole genome shotgun (WGS) entry which is preliminary data.</text>
</comment>
<evidence type="ECO:0000313" key="2">
    <source>
        <dbReference type="Proteomes" id="UP000460221"/>
    </source>
</evidence>
<dbReference type="Pfam" id="PF11848">
    <property type="entry name" value="DUF3368"/>
    <property type="match status" value="1"/>
</dbReference>
<evidence type="ECO:0008006" key="3">
    <source>
        <dbReference type="Google" id="ProtNLM"/>
    </source>
</evidence>